<evidence type="ECO:0000313" key="1">
    <source>
        <dbReference type="EMBL" id="KNZ54091.1"/>
    </source>
</evidence>
<dbReference type="VEuPathDB" id="FungiDB:VP01_3045g2"/>
<name>A0A0L6UZY8_9BASI</name>
<accession>A0A0L6UZY8</accession>
<dbReference type="STRING" id="27349.A0A0L6UZY8"/>
<sequence>MPSIFVWRYICMCSWEYIHMNFIHWIDSAKRHSKINHGVIVLKLLSILTDGACLWFKTMEAIHQNKTWSFLWVEICKKLYGTCNGQG</sequence>
<dbReference type="OrthoDB" id="2507294at2759"/>
<evidence type="ECO:0000313" key="2">
    <source>
        <dbReference type="Proteomes" id="UP000037035"/>
    </source>
</evidence>
<protein>
    <submittedName>
        <fullName evidence="1">Uncharacterized protein</fullName>
    </submittedName>
</protein>
<dbReference type="Proteomes" id="UP000037035">
    <property type="component" value="Unassembled WGS sequence"/>
</dbReference>
<keyword evidence="2" id="KW-1185">Reference proteome</keyword>
<dbReference type="AlphaFoldDB" id="A0A0L6UZY8"/>
<dbReference type="EMBL" id="LAVV01007997">
    <property type="protein sequence ID" value="KNZ54091.1"/>
    <property type="molecule type" value="Genomic_DNA"/>
</dbReference>
<proteinExistence type="predicted"/>
<organism evidence="1 2">
    <name type="scientific">Puccinia sorghi</name>
    <dbReference type="NCBI Taxonomy" id="27349"/>
    <lineage>
        <taxon>Eukaryota</taxon>
        <taxon>Fungi</taxon>
        <taxon>Dikarya</taxon>
        <taxon>Basidiomycota</taxon>
        <taxon>Pucciniomycotina</taxon>
        <taxon>Pucciniomycetes</taxon>
        <taxon>Pucciniales</taxon>
        <taxon>Pucciniaceae</taxon>
        <taxon>Puccinia</taxon>
    </lineage>
</organism>
<reference evidence="1 2" key="1">
    <citation type="submission" date="2015-08" db="EMBL/GenBank/DDBJ databases">
        <title>Next Generation Sequencing and Analysis of the Genome of Puccinia sorghi L Schw, the Causal Agent of Maize Common Rust.</title>
        <authorList>
            <person name="Rochi L."/>
            <person name="Burguener G."/>
            <person name="Darino M."/>
            <person name="Turjanski A."/>
            <person name="Kreff E."/>
            <person name="Dieguez M.J."/>
            <person name="Sacco F."/>
        </authorList>
    </citation>
    <scope>NUCLEOTIDE SEQUENCE [LARGE SCALE GENOMIC DNA]</scope>
    <source>
        <strain evidence="1 2">RO10H11247</strain>
    </source>
</reference>
<gene>
    <name evidence="1" type="ORF">VP01_3045g2</name>
</gene>
<comment type="caution">
    <text evidence="1">The sequence shown here is derived from an EMBL/GenBank/DDBJ whole genome shotgun (WGS) entry which is preliminary data.</text>
</comment>